<keyword evidence="2" id="KW-1185">Reference proteome</keyword>
<dbReference type="InParanoid" id="A0A251T3T9"/>
<accession>A0A251T3T9</accession>
<reference evidence="2" key="1">
    <citation type="journal article" date="2017" name="Nature">
        <title>The sunflower genome provides insights into oil metabolism, flowering and Asterid evolution.</title>
        <authorList>
            <person name="Badouin H."/>
            <person name="Gouzy J."/>
            <person name="Grassa C.J."/>
            <person name="Murat F."/>
            <person name="Staton S.E."/>
            <person name="Cottret L."/>
            <person name="Lelandais-Briere C."/>
            <person name="Owens G.L."/>
            <person name="Carrere S."/>
            <person name="Mayjonade B."/>
            <person name="Legrand L."/>
            <person name="Gill N."/>
            <person name="Kane N.C."/>
            <person name="Bowers J.E."/>
            <person name="Hubner S."/>
            <person name="Bellec A."/>
            <person name="Berard A."/>
            <person name="Berges H."/>
            <person name="Blanchet N."/>
            <person name="Boniface M.C."/>
            <person name="Brunel D."/>
            <person name="Catrice O."/>
            <person name="Chaidir N."/>
            <person name="Claudel C."/>
            <person name="Donnadieu C."/>
            <person name="Faraut T."/>
            <person name="Fievet G."/>
            <person name="Helmstetter N."/>
            <person name="King M."/>
            <person name="Knapp S.J."/>
            <person name="Lai Z."/>
            <person name="Le Paslier M.C."/>
            <person name="Lippi Y."/>
            <person name="Lorenzon L."/>
            <person name="Mandel J.R."/>
            <person name="Marage G."/>
            <person name="Marchand G."/>
            <person name="Marquand E."/>
            <person name="Bret-Mestries E."/>
            <person name="Morien E."/>
            <person name="Nambeesan S."/>
            <person name="Nguyen T."/>
            <person name="Pegot-Espagnet P."/>
            <person name="Pouilly N."/>
            <person name="Raftis F."/>
            <person name="Sallet E."/>
            <person name="Schiex T."/>
            <person name="Thomas J."/>
            <person name="Vandecasteele C."/>
            <person name="Vares D."/>
            <person name="Vear F."/>
            <person name="Vautrin S."/>
            <person name="Crespi M."/>
            <person name="Mangin B."/>
            <person name="Burke J.M."/>
            <person name="Salse J."/>
            <person name="Munos S."/>
            <person name="Vincourt P."/>
            <person name="Rieseberg L.H."/>
            <person name="Langlade N.B."/>
        </authorList>
    </citation>
    <scope>NUCLEOTIDE SEQUENCE [LARGE SCALE GENOMIC DNA]</scope>
    <source>
        <strain evidence="2">cv. SF193</strain>
    </source>
</reference>
<dbReference type="Proteomes" id="UP000215914">
    <property type="component" value="Chromosome 12"/>
</dbReference>
<evidence type="ECO:0000313" key="2">
    <source>
        <dbReference type="Proteomes" id="UP000215914"/>
    </source>
</evidence>
<sequence>MTLSISFFTILENPLLMPYVTAYRIGWHAFITFCNGNCSCGCCWFTRWPWWFKLCYCPDFSYYSDVRCDWCKIASRTPSGGNCWWVIGDDDISNYILDLTFRYIISILVKDSTGTANLTLY</sequence>
<evidence type="ECO:0000313" key="1">
    <source>
        <dbReference type="EMBL" id="OTG05483.1"/>
    </source>
</evidence>
<protein>
    <submittedName>
        <fullName evidence="1">Uncharacterized protein</fullName>
    </submittedName>
</protein>
<dbReference type="EMBL" id="CM007901">
    <property type="protein sequence ID" value="OTG05483.1"/>
    <property type="molecule type" value="Genomic_DNA"/>
</dbReference>
<gene>
    <name evidence="1" type="ORF">HannXRQ_Chr12g0374031</name>
</gene>
<dbReference type="AlphaFoldDB" id="A0A251T3T9"/>
<organism evidence="1 2">
    <name type="scientific">Helianthus annuus</name>
    <name type="common">Common sunflower</name>
    <dbReference type="NCBI Taxonomy" id="4232"/>
    <lineage>
        <taxon>Eukaryota</taxon>
        <taxon>Viridiplantae</taxon>
        <taxon>Streptophyta</taxon>
        <taxon>Embryophyta</taxon>
        <taxon>Tracheophyta</taxon>
        <taxon>Spermatophyta</taxon>
        <taxon>Magnoliopsida</taxon>
        <taxon>eudicotyledons</taxon>
        <taxon>Gunneridae</taxon>
        <taxon>Pentapetalae</taxon>
        <taxon>asterids</taxon>
        <taxon>campanulids</taxon>
        <taxon>Asterales</taxon>
        <taxon>Asteraceae</taxon>
        <taxon>Asteroideae</taxon>
        <taxon>Heliantheae alliance</taxon>
        <taxon>Heliantheae</taxon>
        <taxon>Helianthus</taxon>
    </lineage>
</organism>
<proteinExistence type="predicted"/>
<name>A0A251T3T9_HELAN</name>